<proteinExistence type="predicted"/>
<evidence type="ECO:0008006" key="5">
    <source>
        <dbReference type="Google" id="ProtNLM"/>
    </source>
</evidence>
<gene>
    <name evidence="1" type="ORF">niasHT_026508</name>
    <name evidence="3" type="ORF">niasHT_026749</name>
    <name evidence="2" type="ORF">niasHT_028192</name>
</gene>
<sequence>MNFLCSNTVTANRKTHWIGRAMFYIRKSRHNVLHDEYIRAISVGKPTPPQFIHAVEQGIKFIMDKTCLKFTTGLSHGPEEGIEINNETDAAIINKIYCSESCKDIENKCQYGGYPHPNHCNQCLCPEGYGMENAKVMGQLKLKPIGKFERSSQS</sequence>
<dbReference type="EMBL" id="JBICBT010000814">
    <property type="protein sequence ID" value="KAL3099245.1"/>
    <property type="molecule type" value="Genomic_DNA"/>
</dbReference>
<dbReference type="EMBL" id="JBICBT010000907">
    <property type="protein sequence ID" value="KAL3093853.1"/>
    <property type="molecule type" value="Genomic_DNA"/>
</dbReference>
<dbReference type="EMBL" id="JBICBT010000763">
    <property type="protein sequence ID" value="KAL3101758.1"/>
    <property type="molecule type" value="Genomic_DNA"/>
</dbReference>
<organism evidence="2 4">
    <name type="scientific">Heterodera trifolii</name>
    <dbReference type="NCBI Taxonomy" id="157864"/>
    <lineage>
        <taxon>Eukaryota</taxon>
        <taxon>Metazoa</taxon>
        <taxon>Ecdysozoa</taxon>
        <taxon>Nematoda</taxon>
        <taxon>Chromadorea</taxon>
        <taxon>Rhabditida</taxon>
        <taxon>Tylenchina</taxon>
        <taxon>Tylenchomorpha</taxon>
        <taxon>Tylenchoidea</taxon>
        <taxon>Heteroderidae</taxon>
        <taxon>Heteroderinae</taxon>
        <taxon>Heterodera</taxon>
    </lineage>
</organism>
<name>A0ABD2K8K1_9BILA</name>
<evidence type="ECO:0000313" key="3">
    <source>
        <dbReference type="EMBL" id="KAL3101758.1"/>
    </source>
</evidence>
<protein>
    <recommendedName>
        <fullName evidence="5">Astacin domain-containing protein</fullName>
    </recommendedName>
</protein>
<evidence type="ECO:0000313" key="4">
    <source>
        <dbReference type="Proteomes" id="UP001620626"/>
    </source>
</evidence>
<evidence type="ECO:0000313" key="1">
    <source>
        <dbReference type="EMBL" id="KAL3093853.1"/>
    </source>
</evidence>
<accession>A0ABD2K8K1</accession>
<reference evidence="2 4" key="1">
    <citation type="submission" date="2024-10" db="EMBL/GenBank/DDBJ databases">
        <authorList>
            <person name="Kim D."/>
        </authorList>
    </citation>
    <scope>NUCLEOTIDE SEQUENCE [LARGE SCALE GENOMIC DNA]</scope>
    <source>
        <strain evidence="2">BH-2024</strain>
    </source>
</reference>
<keyword evidence="4" id="KW-1185">Reference proteome</keyword>
<comment type="caution">
    <text evidence="2">The sequence shown here is derived from an EMBL/GenBank/DDBJ whole genome shotgun (WGS) entry which is preliminary data.</text>
</comment>
<evidence type="ECO:0000313" key="2">
    <source>
        <dbReference type="EMBL" id="KAL3099245.1"/>
    </source>
</evidence>
<dbReference type="AlphaFoldDB" id="A0ABD2K8K1"/>
<dbReference type="Proteomes" id="UP001620626">
    <property type="component" value="Unassembled WGS sequence"/>
</dbReference>